<comment type="caution">
    <text evidence="4">The sequence shown here is derived from an EMBL/GenBank/DDBJ whole genome shotgun (WGS) entry which is preliminary data.</text>
</comment>
<evidence type="ECO:0000259" key="3">
    <source>
        <dbReference type="Pfam" id="PF22827"/>
    </source>
</evidence>
<evidence type="ECO:0000256" key="2">
    <source>
        <dbReference type="SAM" id="Phobius"/>
    </source>
</evidence>
<name>A0A2D0N1N0_FLAN2</name>
<dbReference type="InterPro" id="IPR055087">
    <property type="entry name" value="GldL-like_N"/>
</dbReference>
<feature type="transmembrane region" description="Helical" evidence="2">
    <location>
        <begin position="12"/>
        <end position="34"/>
    </location>
</feature>
<evidence type="ECO:0000256" key="1">
    <source>
        <dbReference type="SAM" id="Coils"/>
    </source>
</evidence>
<dbReference type="OrthoDB" id="1466660at2"/>
<keyword evidence="2" id="KW-0472">Membrane</keyword>
<sequence length="203" mass="22191">MSFVKTKGFKYFKNFIIGIGAALVLLGALFKIQSWEGADFMLTVGMITEAVIFAFLGIIGPEPDYYWHKLYPGLDKYNSTLQPLTAGPQQPQIQTPALNGEVVEQQLGGMLSELQVMSKSLSSLKALQEVDFSGTKDQIRAMGNFYTKLNEAMADLGDSVEEAKAYKENLSHLNSNISSLNAQYAALNNVYGNVISAMSSVRG</sequence>
<proteinExistence type="predicted"/>
<dbReference type="Pfam" id="PF22827">
    <property type="entry name" value="GldL_N"/>
    <property type="match status" value="1"/>
</dbReference>
<keyword evidence="5" id="KW-1185">Reference proteome</keyword>
<dbReference type="NCBIfam" id="TIGR03513">
    <property type="entry name" value="GldL_gliding"/>
    <property type="match status" value="1"/>
</dbReference>
<organism evidence="4 5">
    <name type="scientific">Flavilitoribacter nigricans (strain ATCC 23147 / DSM 23189 / NBRC 102662 / NCIMB 1420 / SS-2)</name>
    <name type="common">Lewinella nigricans</name>
    <dbReference type="NCBI Taxonomy" id="1122177"/>
    <lineage>
        <taxon>Bacteria</taxon>
        <taxon>Pseudomonadati</taxon>
        <taxon>Bacteroidota</taxon>
        <taxon>Saprospiria</taxon>
        <taxon>Saprospirales</taxon>
        <taxon>Lewinellaceae</taxon>
        <taxon>Flavilitoribacter</taxon>
    </lineage>
</organism>
<dbReference type="AlphaFoldDB" id="A0A2D0N1N0"/>
<feature type="domain" description="Gliding motility protein GldL-like N-terminal" evidence="3">
    <location>
        <begin position="16"/>
        <end position="76"/>
    </location>
</feature>
<evidence type="ECO:0000313" key="5">
    <source>
        <dbReference type="Proteomes" id="UP000223913"/>
    </source>
</evidence>
<dbReference type="RefSeq" id="WP_099154533.1">
    <property type="nucleotide sequence ID" value="NZ_PDUD01000045.1"/>
</dbReference>
<keyword evidence="2" id="KW-0812">Transmembrane</keyword>
<feature type="transmembrane region" description="Helical" evidence="2">
    <location>
        <begin position="40"/>
        <end position="59"/>
    </location>
</feature>
<feature type="coiled-coil region" evidence="1">
    <location>
        <begin position="163"/>
        <end position="190"/>
    </location>
</feature>
<keyword evidence="1" id="KW-0175">Coiled coil</keyword>
<protein>
    <submittedName>
        <fullName evidence="4">Gliding motility protein GldL</fullName>
    </submittedName>
</protein>
<gene>
    <name evidence="4" type="ORF">CRP01_33935</name>
</gene>
<dbReference type="EMBL" id="PDUD01000045">
    <property type="protein sequence ID" value="PHN02039.1"/>
    <property type="molecule type" value="Genomic_DNA"/>
</dbReference>
<reference evidence="4 5" key="1">
    <citation type="submission" date="2017-10" db="EMBL/GenBank/DDBJ databases">
        <title>The draft genome sequence of Lewinella nigricans NBRC 102662.</title>
        <authorList>
            <person name="Wang K."/>
        </authorList>
    </citation>
    <scope>NUCLEOTIDE SEQUENCE [LARGE SCALE GENOMIC DNA]</scope>
    <source>
        <strain evidence="4 5">NBRC 102662</strain>
    </source>
</reference>
<dbReference type="InterPro" id="IPR019852">
    <property type="entry name" value="Motility-assoc_prot_GldL"/>
</dbReference>
<evidence type="ECO:0000313" key="4">
    <source>
        <dbReference type="EMBL" id="PHN02039.1"/>
    </source>
</evidence>
<accession>A0A2D0N1N0</accession>
<dbReference type="Proteomes" id="UP000223913">
    <property type="component" value="Unassembled WGS sequence"/>
</dbReference>
<keyword evidence="2" id="KW-1133">Transmembrane helix</keyword>